<evidence type="ECO:0000256" key="1">
    <source>
        <dbReference type="ARBA" id="ARBA00004123"/>
    </source>
</evidence>
<evidence type="ECO:0000259" key="2">
    <source>
        <dbReference type="Pfam" id="PF01498"/>
    </source>
</evidence>
<dbReference type="Proteomes" id="UP000015103">
    <property type="component" value="Unassembled WGS sequence"/>
</dbReference>
<evidence type="ECO:0000313" key="3">
    <source>
        <dbReference type="EnsemblMetazoa" id="RPRC001380-PA"/>
    </source>
</evidence>
<dbReference type="EnsemblMetazoa" id="RPRC001380-RA">
    <property type="protein sequence ID" value="RPRC001380-PA"/>
    <property type="gene ID" value="RPRC001380"/>
</dbReference>
<dbReference type="SUPFAM" id="SSF46689">
    <property type="entry name" value="Homeodomain-like"/>
    <property type="match status" value="1"/>
</dbReference>
<dbReference type="EMBL" id="ACPB03017376">
    <property type="status" value="NOT_ANNOTATED_CDS"/>
    <property type="molecule type" value="Genomic_DNA"/>
</dbReference>
<dbReference type="OMA" id="YLTIMET"/>
<sequence>MSTVRYIIKRYEDRGTIENKRRTGRPKVLNERQRRGIVRQVRAIPFTSAGELANMVATTSQRVSESTIRNVLHLTNYYGRTARKKPFISEKNRKKRLEFAKKYSGKSIEFWENVLFTDESKYNIFGSDGRQYVWRKVNEEFKNQNIIPTVKHGGGNVMVWGCVSAKGVGKLVFIEKNMNARMYVDILRQNLGQSVRKLDKEVKENSGQKLVWS</sequence>
<dbReference type="InterPro" id="IPR036397">
    <property type="entry name" value="RNaseH_sf"/>
</dbReference>
<dbReference type="STRING" id="13249.T1HBG8"/>
<keyword evidence="4" id="KW-1185">Reference proteome</keyword>
<comment type="subcellular location">
    <subcellularLocation>
        <location evidence="1">Nucleus</location>
    </subcellularLocation>
</comment>
<dbReference type="HOGENOM" id="CLU_033666_0_4_1"/>
<evidence type="ECO:0000313" key="4">
    <source>
        <dbReference type="Proteomes" id="UP000015103"/>
    </source>
</evidence>
<dbReference type="AlphaFoldDB" id="T1HBG8"/>
<dbReference type="InParanoid" id="T1HBG8"/>
<dbReference type="Gene3D" id="3.30.420.10">
    <property type="entry name" value="Ribonuclease H-like superfamily/Ribonuclease H"/>
    <property type="match status" value="1"/>
</dbReference>
<dbReference type="PANTHER" id="PTHR23022:SF135">
    <property type="entry name" value="SI:DKEY-77F5.3"/>
    <property type="match status" value="1"/>
</dbReference>
<organism evidence="3 4">
    <name type="scientific">Rhodnius prolixus</name>
    <name type="common">Triatomid bug</name>
    <dbReference type="NCBI Taxonomy" id="13249"/>
    <lineage>
        <taxon>Eukaryota</taxon>
        <taxon>Metazoa</taxon>
        <taxon>Ecdysozoa</taxon>
        <taxon>Arthropoda</taxon>
        <taxon>Hexapoda</taxon>
        <taxon>Insecta</taxon>
        <taxon>Pterygota</taxon>
        <taxon>Neoptera</taxon>
        <taxon>Paraneoptera</taxon>
        <taxon>Hemiptera</taxon>
        <taxon>Heteroptera</taxon>
        <taxon>Panheteroptera</taxon>
        <taxon>Cimicomorpha</taxon>
        <taxon>Reduviidae</taxon>
        <taxon>Triatominae</taxon>
        <taxon>Rhodnius</taxon>
    </lineage>
</organism>
<dbReference type="GO" id="GO:0005634">
    <property type="term" value="C:nucleus"/>
    <property type="evidence" value="ECO:0007669"/>
    <property type="project" value="UniProtKB-SubCell"/>
</dbReference>
<dbReference type="Pfam" id="PF01498">
    <property type="entry name" value="HTH_Tnp_Tc3_2"/>
    <property type="match status" value="1"/>
</dbReference>
<accession>T1HBG8</accession>
<protein>
    <submittedName>
        <fullName evidence="3">HTH_Tnp_Tc3_2 domain-containing protein</fullName>
    </submittedName>
</protein>
<reference evidence="3" key="1">
    <citation type="submission" date="2015-05" db="UniProtKB">
        <authorList>
            <consortium name="EnsemblMetazoa"/>
        </authorList>
    </citation>
    <scope>IDENTIFICATION</scope>
</reference>
<dbReference type="eggNOG" id="ENOG502RT4I">
    <property type="taxonomic scope" value="Eukaryota"/>
</dbReference>
<dbReference type="GO" id="GO:0015074">
    <property type="term" value="P:DNA integration"/>
    <property type="evidence" value="ECO:0007669"/>
    <property type="project" value="InterPro"/>
</dbReference>
<dbReference type="InterPro" id="IPR002492">
    <property type="entry name" value="Transposase_Tc1-like"/>
</dbReference>
<dbReference type="InterPro" id="IPR052338">
    <property type="entry name" value="Transposase_5"/>
</dbReference>
<dbReference type="PANTHER" id="PTHR23022">
    <property type="entry name" value="TRANSPOSABLE ELEMENT-RELATED"/>
    <property type="match status" value="1"/>
</dbReference>
<dbReference type="GO" id="GO:0003677">
    <property type="term" value="F:DNA binding"/>
    <property type="evidence" value="ECO:0007669"/>
    <property type="project" value="InterPro"/>
</dbReference>
<name>T1HBG8_RHOPR</name>
<feature type="domain" description="Transposase Tc1-like" evidence="2">
    <location>
        <begin position="34"/>
        <end position="103"/>
    </location>
</feature>
<dbReference type="GO" id="GO:0006313">
    <property type="term" value="P:DNA transposition"/>
    <property type="evidence" value="ECO:0007669"/>
    <property type="project" value="InterPro"/>
</dbReference>
<proteinExistence type="predicted"/>
<dbReference type="VEuPathDB" id="VectorBase:RPRC001380"/>
<dbReference type="InterPro" id="IPR009057">
    <property type="entry name" value="Homeodomain-like_sf"/>
</dbReference>